<dbReference type="Pfam" id="PF17657">
    <property type="entry name" value="DNA_pol3_finger"/>
    <property type="match status" value="1"/>
</dbReference>
<dbReference type="GO" id="GO:0006260">
    <property type="term" value="P:DNA replication"/>
    <property type="evidence" value="ECO:0007669"/>
    <property type="project" value="UniProtKB-KW"/>
</dbReference>
<proteinExistence type="predicted"/>
<dbReference type="Gene3D" id="3.20.20.140">
    <property type="entry name" value="Metal-dependent hydrolases"/>
    <property type="match status" value="1"/>
</dbReference>
<dbReference type="PANTHER" id="PTHR32294:SF0">
    <property type="entry name" value="DNA POLYMERASE III SUBUNIT ALPHA"/>
    <property type="match status" value="1"/>
</dbReference>
<dbReference type="GO" id="GO:0003887">
    <property type="term" value="F:DNA-directed DNA polymerase activity"/>
    <property type="evidence" value="ECO:0007669"/>
    <property type="project" value="UniProtKB-KW"/>
</dbReference>
<evidence type="ECO:0000259" key="9">
    <source>
        <dbReference type="Pfam" id="PF14579"/>
    </source>
</evidence>
<dbReference type="Gene3D" id="1.10.10.1600">
    <property type="entry name" value="Bacterial DNA polymerase III alpha subunit, thumb domain"/>
    <property type="match status" value="1"/>
</dbReference>
<dbReference type="InterPro" id="IPR004805">
    <property type="entry name" value="DnaE2/DnaE/PolC"/>
</dbReference>
<dbReference type="Gene3D" id="1.10.150.870">
    <property type="match status" value="1"/>
</dbReference>
<keyword evidence="3" id="KW-0548">Nucleotidyltransferase</keyword>
<keyword evidence="2" id="KW-0808">Transferase</keyword>
<keyword evidence="5 11" id="KW-0239">DNA-directed DNA polymerase</keyword>
<gene>
    <name evidence="11" type="primary">dnaE</name>
    <name evidence="11" type="ORF">MPAN_003900</name>
</gene>
<protein>
    <recommendedName>
        <fullName evidence="1">DNA-directed DNA polymerase</fullName>
        <ecNumber evidence="1">2.7.7.7</ecNumber>
    </recommendedName>
</protein>
<dbReference type="RefSeq" id="WP_176240013.1">
    <property type="nucleotide sequence ID" value="NZ_AP024412.1"/>
</dbReference>
<dbReference type="InterPro" id="IPR040982">
    <property type="entry name" value="DNA_pol3_finger"/>
</dbReference>
<evidence type="ECO:0000313" key="12">
    <source>
        <dbReference type="Proteomes" id="UP000620133"/>
    </source>
</evidence>
<dbReference type="Pfam" id="PF07733">
    <property type="entry name" value="DNA_pol3_alpha"/>
    <property type="match status" value="1"/>
</dbReference>
<dbReference type="SUPFAM" id="SSF160975">
    <property type="entry name" value="AF1531-like"/>
    <property type="match status" value="1"/>
</dbReference>
<feature type="domain" description="DNA polymerase helix-hairpin-helix motif" evidence="9">
    <location>
        <begin position="750"/>
        <end position="835"/>
    </location>
</feature>
<dbReference type="InterPro" id="IPR011708">
    <property type="entry name" value="DNA_pol3_alpha_NTPase_dom"/>
</dbReference>
<evidence type="ECO:0000259" key="7">
    <source>
        <dbReference type="Pfam" id="PF02811"/>
    </source>
</evidence>
<dbReference type="PANTHER" id="PTHR32294">
    <property type="entry name" value="DNA POLYMERASE III SUBUNIT ALPHA"/>
    <property type="match status" value="1"/>
</dbReference>
<dbReference type="Pfam" id="PF14579">
    <property type="entry name" value="HHH_6"/>
    <property type="match status" value="1"/>
</dbReference>
<dbReference type="CDD" id="cd07431">
    <property type="entry name" value="PHP_PolIIIA"/>
    <property type="match status" value="1"/>
</dbReference>
<evidence type="ECO:0000313" key="11">
    <source>
        <dbReference type="EMBL" id="BCR35497.1"/>
    </source>
</evidence>
<feature type="domain" description="DNA polymerase III alpha subunit finger" evidence="10">
    <location>
        <begin position="515"/>
        <end position="675"/>
    </location>
</feature>
<feature type="domain" description="Bacterial DNA polymerase III alpha subunit NTPase" evidence="8">
    <location>
        <begin position="269"/>
        <end position="512"/>
    </location>
</feature>
<dbReference type="InterPro" id="IPR029460">
    <property type="entry name" value="DNAPol_HHH"/>
</dbReference>
<dbReference type="InterPro" id="IPR041931">
    <property type="entry name" value="DNA_pol3_alpha_thumb_dom"/>
</dbReference>
<dbReference type="KEGG" id="manr:MPAN_003900"/>
<evidence type="ECO:0000256" key="1">
    <source>
        <dbReference type="ARBA" id="ARBA00012417"/>
    </source>
</evidence>
<evidence type="ECO:0000256" key="5">
    <source>
        <dbReference type="ARBA" id="ARBA00022932"/>
    </source>
</evidence>
<dbReference type="GO" id="GO:0008408">
    <property type="term" value="F:3'-5' exonuclease activity"/>
    <property type="evidence" value="ECO:0007669"/>
    <property type="project" value="InterPro"/>
</dbReference>
<feature type="domain" description="PHP" evidence="7">
    <location>
        <begin position="7"/>
        <end position="153"/>
    </location>
</feature>
<evidence type="ECO:0000256" key="2">
    <source>
        <dbReference type="ARBA" id="ARBA00022679"/>
    </source>
</evidence>
<keyword evidence="4" id="KW-0235">DNA replication</keyword>
<keyword evidence="12" id="KW-1185">Reference proteome</keyword>
<evidence type="ECO:0000259" key="8">
    <source>
        <dbReference type="Pfam" id="PF07733"/>
    </source>
</evidence>
<dbReference type="EC" id="2.7.7.7" evidence="1"/>
<dbReference type="EMBL" id="AP024412">
    <property type="protein sequence ID" value="BCR35497.1"/>
    <property type="molecule type" value="Genomic_DNA"/>
</dbReference>
<organism evidence="11 12">
    <name type="scientific">Mariniplasma anaerobium</name>
    <dbReference type="NCBI Taxonomy" id="2735436"/>
    <lineage>
        <taxon>Bacteria</taxon>
        <taxon>Bacillati</taxon>
        <taxon>Mycoplasmatota</taxon>
        <taxon>Mollicutes</taxon>
        <taxon>Acholeplasmatales</taxon>
        <taxon>Acholeplasmataceae</taxon>
        <taxon>Mariniplasma</taxon>
    </lineage>
</organism>
<evidence type="ECO:0000256" key="3">
    <source>
        <dbReference type="ARBA" id="ARBA00022695"/>
    </source>
</evidence>
<dbReference type="InterPro" id="IPR004013">
    <property type="entry name" value="PHP_dom"/>
</dbReference>
<comment type="catalytic activity">
    <reaction evidence="6">
        <text>DNA(n) + a 2'-deoxyribonucleoside 5'-triphosphate = DNA(n+1) + diphosphate</text>
        <dbReference type="Rhea" id="RHEA:22508"/>
        <dbReference type="Rhea" id="RHEA-COMP:17339"/>
        <dbReference type="Rhea" id="RHEA-COMP:17340"/>
        <dbReference type="ChEBI" id="CHEBI:33019"/>
        <dbReference type="ChEBI" id="CHEBI:61560"/>
        <dbReference type="ChEBI" id="CHEBI:173112"/>
        <dbReference type="EC" id="2.7.7.7"/>
    </reaction>
</comment>
<evidence type="ECO:0000259" key="10">
    <source>
        <dbReference type="Pfam" id="PF17657"/>
    </source>
</evidence>
<dbReference type="NCBIfam" id="TIGR00594">
    <property type="entry name" value="polc"/>
    <property type="match status" value="1"/>
</dbReference>
<dbReference type="AlphaFoldDB" id="A0A7U9XVT0"/>
<dbReference type="Proteomes" id="UP000620133">
    <property type="component" value="Chromosome"/>
</dbReference>
<name>A0A7U9XVT0_9MOLU</name>
<evidence type="ECO:0000256" key="4">
    <source>
        <dbReference type="ARBA" id="ARBA00022705"/>
    </source>
</evidence>
<dbReference type="CDD" id="cd04485">
    <property type="entry name" value="DnaE_OBF"/>
    <property type="match status" value="1"/>
</dbReference>
<evidence type="ECO:0000256" key="6">
    <source>
        <dbReference type="ARBA" id="ARBA00049244"/>
    </source>
</evidence>
<reference evidence="11" key="1">
    <citation type="submission" date="2021-01" db="EMBL/GenBank/DDBJ databases">
        <title>Draft genome sequence of Acholeplasmataceae bacterium strain Mahy22.</title>
        <authorList>
            <person name="Watanabe M."/>
            <person name="Kojima H."/>
            <person name="Fukui M."/>
        </authorList>
    </citation>
    <scope>NUCLEOTIDE SEQUENCE</scope>
    <source>
        <strain evidence="11">Mahy22</strain>
    </source>
</reference>
<dbReference type="Pfam" id="PF02811">
    <property type="entry name" value="PHP"/>
    <property type="match status" value="1"/>
</dbReference>
<accession>A0A7U9XVT0</accession>
<sequence length="989" mass="114564">MYGTLYLQSSYSMLKNTIPLPVLIENAKKGNYDFIALSDEQLHGMLHLFKHAEKHHIKPILGLKVSVNYTLGQTGFLVFVKNNVGYQNILKISLLKSKNELTYEALVKYQEGLIFVTSGQDTIINQLILNKQSDQALSIMIEFKQKFESFYLGLSLDTFDMEVIVAPKLKELAKQVNLKYLPIHETSYLIEDDKVAYEALRKIDDDSHQMPEDAHYQFMDKDTLIKHFSDYKEVFTNLDEMVNLVNFKWVAPVFDMPKYEIKGTSSKAYLKSLAIKGLKKRLEGTQKTHHIYQERLLYELSVIHDMGFDHYFLIVFDFVRYAKTHDILVGPGRGSAAGSLVSYCLGITDVDPIEYDLLFERFLNPERITMPDIDLDFPDNKRDEVISYVKEKYGKDHMISIITFGTFAVRSSIRDIARVMKIDIQRVNAIIKRVLNDQVDTKDQETVRLLEVAKKIEGLPRHTGTHAAGMILAEQDLSQYIPLLENQDGFYQSQFEASDLESLGLLKIDFLGIRNLQIIHDVIELIKLENPKFQLNQIPLDDTKTYDLLSQARSEGVFQLESNGMKNVLRKLKPNTFEDIIALLALFRPGPMDHIDEYIERRNGKPYEIIHPQLTDILKPTYGIIIYQEQIMRIANEFAGYTLAQADLLRRGISKKNLEILEKERLRFIEKCAAKNYSKDIAETIYDLIVKFANYGFNRSHSVAYSLVAYQMAYLKANHFQKFMTVLLSNSMGNVKTTYEYITDLRRHHIDVLPPDINKSTDTFILKDNQIILPLLSIKSIGKAQVQKIIDARADTPFKDFHDFKMRLKNVINDKNIEMLIHSGALDSFKLNHHTMIENKDASHAGYELYITDFKLQEHEEYGFRDLALNEKEAIGFNLVYHPLQMYQAYIKEHKLQTIEDLNTQKQIRFLGFITHKKIIKTKQGKPMVFITIDDGQHQIEATLFTQTYLDYESLLDEQIKMFDIKENVFKEKKTYVVDKIFTIEKVSG</sequence>